<keyword evidence="1" id="KW-0378">Hydrolase</keyword>
<dbReference type="InterPro" id="IPR036412">
    <property type="entry name" value="HAD-like_sf"/>
</dbReference>
<dbReference type="EMBL" id="SZPX01000001">
    <property type="protein sequence ID" value="TKI70832.1"/>
    <property type="molecule type" value="Genomic_DNA"/>
</dbReference>
<name>A0A4U2ZB06_9BACT</name>
<dbReference type="InterPro" id="IPR006379">
    <property type="entry name" value="HAD-SF_hydro_IIB"/>
</dbReference>
<dbReference type="SUPFAM" id="SSF56784">
    <property type="entry name" value="HAD-like"/>
    <property type="match status" value="1"/>
</dbReference>
<proteinExistence type="predicted"/>
<reference evidence="1 2" key="1">
    <citation type="submission" date="2019-04" db="EMBL/GenBank/DDBJ databases">
        <title>Sulfurimonas crateris sp. nov. a facultative anaerobic sulfur-oxidizing chemolithautotrophic bacterium isolated from a terrestrial mud vulcano.</title>
        <authorList>
            <person name="Ratnikova N.M."/>
            <person name="Slobodkin A.I."/>
            <person name="Merkel A.Y."/>
            <person name="Novikov A."/>
            <person name="Bonch-Osmolovskaya E.A."/>
            <person name="Slobodkina G.B."/>
        </authorList>
    </citation>
    <scope>NUCLEOTIDE SEQUENCE [LARGE SCALE GENOMIC DNA]</scope>
    <source>
        <strain evidence="1 2">SN118</strain>
    </source>
</reference>
<dbReference type="GO" id="GO:0005829">
    <property type="term" value="C:cytosol"/>
    <property type="evidence" value="ECO:0007669"/>
    <property type="project" value="TreeGrafter"/>
</dbReference>
<dbReference type="Gene3D" id="3.30.1240.10">
    <property type="match status" value="1"/>
</dbReference>
<comment type="caution">
    <text evidence="1">The sequence shown here is derived from an EMBL/GenBank/DDBJ whole genome shotgun (WGS) entry which is preliminary data.</text>
</comment>
<keyword evidence="2" id="KW-1185">Reference proteome</keyword>
<dbReference type="GO" id="GO:0000287">
    <property type="term" value="F:magnesium ion binding"/>
    <property type="evidence" value="ECO:0007669"/>
    <property type="project" value="TreeGrafter"/>
</dbReference>
<sequence>MKNAYITDLDHTFLRTDLSVSPFTKEVWNSFSSDSVLSIATARTYKKTAQFLKDVDVNAPMILLDGALIATMDKKIIDTKFINKEIGDAIIDEGAKFGIYPFVLSLADKNLSEAFSFSTVLNAYQTKILKNYKKDDYHHQEKNLRAMSDNFKIVYFGEEELLRRVASHLRAVFGDTIKYILAPEAYAGCYFLTLLHKDADKSHGIRSVSEAIGFDLKKLSVFGDNFNDIGMFELAGTSIAVANAQEGVKKAAKIVLPHTNDEDGVANYLKSLKNV</sequence>
<accession>A0A4U2ZB06</accession>
<dbReference type="PANTHER" id="PTHR10000">
    <property type="entry name" value="PHOSPHOSERINE PHOSPHATASE"/>
    <property type="match status" value="1"/>
</dbReference>
<dbReference type="NCBIfam" id="TIGR01484">
    <property type="entry name" value="HAD-SF-IIB"/>
    <property type="match status" value="1"/>
</dbReference>
<dbReference type="PANTHER" id="PTHR10000:SF8">
    <property type="entry name" value="HAD SUPERFAMILY HYDROLASE-LIKE, TYPE 3"/>
    <property type="match status" value="1"/>
</dbReference>
<dbReference type="OrthoDB" id="7847955at2"/>
<dbReference type="Proteomes" id="UP000309561">
    <property type="component" value="Unassembled WGS sequence"/>
</dbReference>
<protein>
    <submittedName>
        <fullName evidence="1">HAD-IIB family hydrolase</fullName>
    </submittedName>
</protein>
<dbReference type="GO" id="GO:0016791">
    <property type="term" value="F:phosphatase activity"/>
    <property type="evidence" value="ECO:0007669"/>
    <property type="project" value="TreeGrafter"/>
</dbReference>
<dbReference type="RefSeq" id="WP_137011066.1">
    <property type="nucleotide sequence ID" value="NZ_SZPX01000001.1"/>
</dbReference>
<evidence type="ECO:0000313" key="2">
    <source>
        <dbReference type="Proteomes" id="UP000309561"/>
    </source>
</evidence>
<dbReference type="InterPro" id="IPR023214">
    <property type="entry name" value="HAD_sf"/>
</dbReference>
<organism evidence="1 2">
    <name type="scientific">Sulfurimonas crateris</name>
    <dbReference type="NCBI Taxonomy" id="2574727"/>
    <lineage>
        <taxon>Bacteria</taxon>
        <taxon>Pseudomonadati</taxon>
        <taxon>Campylobacterota</taxon>
        <taxon>Epsilonproteobacteria</taxon>
        <taxon>Campylobacterales</taxon>
        <taxon>Sulfurimonadaceae</taxon>
        <taxon>Sulfurimonas</taxon>
    </lineage>
</organism>
<dbReference type="Gene3D" id="3.40.50.1000">
    <property type="entry name" value="HAD superfamily/HAD-like"/>
    <property type="match status" value="1"/>
</dbReference>
<dbReference type="Pfam" id="PF08282">
    <property type="entry name" value="Hydrolase_3"/>
    <property type="match status" value="1"/>
</dbReference>
<evidence type="ECO:0000313" key="1">
    <source>
        <dbReference type="EMBL" id="TKI70832.1"/>
    </source>
</evidence>
<dbReference type="AlphaFoldDB" id="A0A4U2ZB06"/>
<gene>
    <name evidence="1" type="ORF">FCU45_00120</name>
</gene>